<evidence type="ECO:0008006" key="4">
    <source>
        <dbReference type="Google" id="ProtNLM"/>
    </source>
</evidence>
<dbReference type="SUPFAM" id="SSF81383">
    <property type="entry name" value="F-box domain"/>
    <property type="match status" value="1"/>
</dbReference>
<dbReference type="InterPro" id="IPR032675">
    <property type="entry name" value="LRR_dom_sf"/>
</dbReference>
<dbReference type="KEGG" id="aas:Aasi_1292"/>
<name>B3ETQ4_AMOA5</name>
<organism evidence="2 3">
    <name type="scientific">Amoebophilus asiaticus (strain 5a2)</name>
    <dbReference type="NCBI Taxonomy" id="452471"/>
    <lineage>
        <taxon>Bacteria</taxon>
        <taxon>Pseudomonadati</taxon>
        <taxon>Bacteroidota</taxon>
        <taxon>Cytophagia</taxon>
        <taxon>Cytophagales</taxon>
        <taxon>Amoebophilaceae</taxon>
        <taxon>Candidatus Amoebophilus</taxon>
    </lineage>
</organism>
<dbReference type="RefSeq" id="WP_012473357.1">
    <property type="nucleotide sequence ID" value="NC_010830.1"/>
</dbReference>
<dbReference type="Gene3D" id="3.80.10.10">
    <property type="entry name" value="Ribonuclease Inhibitor"/>
    <property type="match status" value="1"/>
</dbReference>
<keyword evidence="3" id="KW-1185">Reference proteome</keyword>
<dbReference type="Proteomes" id="UP000001227">
    <property type="component" value="Chromosome"/>
</dbReference>
<dbReference type="InterPro" id="IPR036047">
    <property type="entry name" value="F-box-like_dom_sf"/>
</dbReference>
<gene>
    <name evidence="2" type="ordered locus">Aasi_1292</name>
</gene>
<evidence type="ECO:0000256" key="1">
    <source>
        <dbReference type="SAM" id="MobiDB-lite"/>
    </source>
</evidence>
<feature type="compositionally biased region" description="Acidic residues" evidence="1">
    <location>
        <begin position="163"/>
        <end position="177"/>
    </location>
</feature>
<evidence type="ECO:0000313" key="3">
    <source>
        <dbReference type="Proteomes" id="UP000001227"/>
    </source>
</evidence>
<evidence type="ECO:0000313" key="2">
    <source>
        <dbReference type="EMBL" id="ACE06606.1"/>
    </source>
</evidence>
<dbReference type="AlphaFoldDB" id="B3ETQ4"/>
<feature type="compositionally biased region" description="Basic and acidic residues" evidence="1">
    <location>
        <begin position="186"/>
        <end position="202"/>
    </location>
</feature>
<feature type="region of interest" description="Disordered" evidence="1">
    <location>
        <begin position="163"/>
        <end position="202"/>
    </location>
</feature>
<accession>B3ETQ4</accession>
<dbReference type="CDD" id="cd09917">
    <property type="entry name" value="F-box_SF"/>
    <property type="match status" value="1"/>
</dbReference>
<proteinExistence type="predicted"/>
<dbReference type="SUPFAM" id="SSF52047">
    <property type="entry name" value="RNI-like"/>
    <property type="match status" value="1"/>
</dbReference>
<protein>
    <recommendedName>
        <fullName evidence="4">F-box domain-containing protein</fullName>
    </recommendedName>
</protein>
<dbReference type="eggNOG" id="COG5238">
    <property type="taxonomic scope" value="Bacteria"/>
</dbReference>
<dbReference type="HOGENOM" id="CLU_484553_0_0_10"/>
<dbReference type="EMBL" id="CP001102">
    <property type="protein sequence ID" value="ACE06606.1"/>
    <property type="molecule type" value="Genomic_DNA"/>
</dbReference>
<reference evidence="2 3" key="1">
    <citation type="journal article" date="2010" name="J. Bacteriol.">
        <title>The genome of the amoeba symbiont 'Candidatus Amoebophilus asiaticus' reveals common mechanisms for host cell interaction among amoeba-associated bacteria.</title>
        <authorList>
            <person name="Schmitz-Esser S."/>
            <person name="Tischler P."/>
            <person name="Arnold R."/>
            <person name="Montanaro J."/>
            <person name="Wagner M."/>
            <person name="Rattei T."/>
            <person name="Horn M."/>
        </authorList>
    </citation>
    <scope>NUCLEOTIDE SEQUENCE [LARGE SCALE GENOMIC DNA]</scope>
    <source>
        <strain evidence="2 3">5a2</strain>
    </source>
</reference>
<sequence length="562" mass="63873">MNFNSFQRFVARILLISLCLQSCGGKFGNNPLIPTGEEQTAPIQTNTQAIIPLTNIQPLIDKQLTAQGGHAVTLYEDKGQLQASVEIVDEKNKVFNGISVSIEKGTDLRSLAHLPKRIQQYRIQVEFDEKGTPVKIGIHKPWLMGGGKSEDEKEDKVKLIDQGEEEWEKGEIDDEEREPTYEEWINNERDEPQRKQERRKYEELEDTSEKFELVKRRKTTSVRNSLLTVRKTPFREQEGEDINSQIQLSKIIFEDARLLLERAARYGHTLAIDLLKRLAHLNYFGAEATNLGNFIILPPELRLHILSYVGFPGVLMVKQVNRSFNNLITSYDQVSLVGVENRPRWTIGKKSCMINKIIDFSRLTFTSETILSFPFYQLMGKVENLPQEFWPYLKDTQIHTVSLKQIGNVEAIELAKHLQGTSVHTVDLSFNEIGGLVAVELAKCLQGTNVKEINLNWTQTHIGDFKPGEFAQALQGTNVHIVHLRENFIDISGAVEFARNLQGTHVHTADLSGNLIVNEGALQFAQSLQGTKVHTVVLDGELIAAETKRLLKEQYPHIKWEF</sequence>